<dbReference type="KEGG" id="phs:C2L64_00740"/>
<name>A0AAN1MHC1_9BURK</name>
<reference evidence="1 2" key="1">
    <citation type="submission" date="2018-01" db="EMBL/GenBank/DDBJ databases">
        <title>Species boundaries and ecological features among Paraburkholderia terrae DSMZ17804T, P. hospita DSMZ17164T and P. caribensis DSMZ13236T.</title>
        <authorList>
            <person name="Pratama A.A."/>
        </authorList>
    </citation>
    <scope>NUCLEOTIDE SEQUENCE [LARGE SCALE GENOMIC DNA]</scope>
    <source>
        <strain evidence="1 2">DSM 17164</strain>
    </source>
</reference>
<dbReference type="EMBL" id="CP026105">
    <property type="protein sequence ID" value="AUT67030.1"/>
    <property type="molecule type" value="Genomic_DNA"/>
</dbReference>
<sequence length="570" mass="65457">MHQRVTNGEIPASTLPNLKSALRAFLASFGVSEESVVGSLLRRSYYRNLRLHVEQLQAEGRDKSYIANRKSLMGKWCSLVTRLDRIEAAASNSMSPFQSMLTELLTQSRTTVAGLARAAGISKSTLGTWVKGALPNPRAIPSLKRLERFFALEPNTLLTLAYERKKLKPLESSSAMKIPYRERLSRVSKDMYRLKDVSDSLAQEWSNFVVHKTEKMPDLRRFSRGVWVTTDLITEGETDRNWYCFVKGKYVPTAKIVWQHVTSYLGWLHRTRELGGAGFASDDVQTLAWLSNKRMAHRYMKWRIERAEEKVHEGVLDFANLIAALNHPQHGYLTQMPELREQLPETNRPENWQEACQETFAWVSEMRKNLRVDGIVHSREPMAPIKSVLELDDPLEAIADMTSRMKSCRPTTGGINEAVWARDLLLVKLMASNPLRAKNMKLLTYHADNTGNLYRRPDGSWFIRIERRAFKNAKGAAKNQDYDMPVNRVVWGDIERYLNAYRPMLPDADKVNYVFLSSIDEKPQGYVGTWKSLNRRIFFLTRRYLWDCPGIGAHGFRYIIGTATLCRSSR</sequence>
<evidence type="ECO:0000313" key="2">
    <source>
        <dbReference type="Proteomes" id="UP000236649"/>
    </source>
</evidence>
<dbReference type="Proteomes" id="UP000236649">
    <property type="component" value="Chromosome 1"/>
</dbReference>
<evidence type="ECO:0000313" key="1">
    <source>
        <dbReference type="EMBL" id="AUT67030.1"/>
    </source>
</evidence>
<accession>A0AAN1MHC1</accession>
<proteinExistence type="predicted"/>
<organism evidence="1 2">
    <name type="scientific">Paraburkholderia hospita</name>
    <dbReference type="NCBI Taxonomy" id="169430"/>
    <lineage>
        <taxon>Bacteria</taxon>
        <taxon>Pseudomonadati</taxon>
        <taxon>Pseudomonadota</taxon>
        <taxon>Betaproteobacteria</taxon>
        <taxon>Burkholderiales</taxon>
        <taxon>Burkholderiaceae</taxon>
        <taxon>Paraburkholderia</taxon>
    </lineage>
</organism>
<dbReference type="AlphaFoldDB" id="A0AAN1MHC1"/>
<protein>
    <submittedName>
        <fullName evidence="1">Uncharacterized protein</fullName>
    </submittedName>
</protein>
<gene>
    <name evidence="1" type="ORF">C2L64_00740</name>
</gene>